<dbReference type="SUPFAM" id="SSF53590">
    <property type="entry name" value="Nucleoside hydrolase"/>
    <property type="match status" value="1"/>
</dbReference>
<dbReference type="AlphaFoldDB" id="A0A561TZM7"/>
<dbReference type="GO" id="GO:0016799">
    <property type="term" value="F:hydrolase activity, hydrolyzing N-glycosyl compounds"/>
    <property type="evidence" value="ECO:0007669"/>
    <property type="project" value="InterPro"/>
</dbReference>
<name>A0A561TZM7_9PSEU</name>
<dbReference type="RefSeq" id="WP_145745110.1">
    <property type="nucleotide sequence ID" value="NZ_VIWX01000007.1"/>
</dbReference>
<dbReference type="Gene3D" id="3.90.245.10">
    <property type="entry name" value="Ribonucleoside hydrolase-like"/>
    <property type="match status" value="1"/>
</dbReference>
<dbReference type="PANTHER" id="PTHR46190:SF1">
    <property type="entry name" value="SI:CH211-201H21.5"/>
    <property type="match status" value="1"/>
</dbReference>
<proteinExistence type="predicted"/>
<comment type="caution">
    <text evidence="2">The sequence shown here is derived from an EMBL/GenBank/DDBJ whole genome shotgun (WGS) entry which is preliminary data.</text>
</comment>
<dbReference type="InterPro" id="IPR036452">
    <property type="entry name" value="Ribo_hydro-like"/>
</dbReference>
<evidence type="ECO:0000313" key="2">
    <source>
        <dbReference type="EMBL" id="TWF92567.1"/>
    </source>
</evidence>
<keyword evidence="3" id="KW-1185">Reference proteome</keyword>
<dbReference type="InterPro" id="IPR052775">
    <property type="entry name" value="IUN_hydrolase"/>
</dbReference>
<gene>
    <name evidence="2" type="ORF">FHU35_17210</name>
</gene>
<dbReference type="OrthoDB" id="9797882at2"/>
<feature type="domain" description="Inosine/uridine-preferring nucleoside hydrolase" evidence="1">
    <location>
        <begin position="9"/>
        <end position="304"/>
    </location>
</feature>
<evidence type="ECO:0000259" key="1">
    <source>
        <dbReference type="Pfam" id="PF01156"/>
    </source>
</evidence>
<reference evidence="2 3" key="1">
    <citation type="submission" date="2019-06" db="EMBL/GenBank/DDBJ databases">
        <title>Sequencing the genomes of 1000 actinobacteria strains.</title>
        <authorList>
            <person name="Klenk H.-P."/>
        </authorList>
    </citation>
    <scope>NUCLEOTIDE SEQUENCE [LARGE SCALE GENOMIC DNA]</scope>
    <source>
        <strain evidence="2 3">DSM 46699</strain>
    </source>
</reference>
<dbReference type="InterPro" id="IPR001910">
    <property type="entry name" value="Inosine/uridine_hydrolase_dom"/>
</dbReference>
<dbReference type="PANTHER" id="PTHR46190">
    <property type="entry name" value="SI:CH211-201H21.5-RELATED"/>
    <property type="match status" value="1"/>
</dbReference>
<accession>A0A561TZM7</accession>
<dbReference type="Proteomes" id="UP000316184">
    <property type="component" value="Unassembled WGS sequence"/>
</dbReference>
<protein>
    <submittedName>
        <fullName evidence="2">Purine nucleosidase</fullName>
    </submittedName>
</protein>
<organism evidence="2 3">
    <name type="scientific">Saccharopolyspora dendranthemae</name>
    <dbReference type="NCBI Taxonomy" id="1181886"/>
    <lineage>
        <taxon>Bacteria</taxon>
        <taxon>Bacillati</taxon>
        <taxon>Actinomycetota</taxon>
        <taxon>Actinomycetes</taxon>
        <taxon>Pseudonocardiales</taxon>
        <taxon>Pseudonocardiaceae</taxon>
        <taxon>Saccharopolyspora</taxon>
    </lineage>
</organism>
<sequence>MTTPKVPMVIDTDTAQDDCIALLVGLLDPRADLRAITMVAGNVGFDQQIHNAFLTLNVAGRLGSVPIHLGCRRPLVRPWESAENVHGDGVGGMTMDLTGLAPDPEHAVDALIRLAAESPGELTIVCIGPLTNIATATVKDPTFVDNVKALYVMGGSNNARGNITAAAEFNFYVDPEAAKAVFAAGFDITVIPWAPLTLDCALFGQTQLDEIAALNTPLSHFFTRVCAATLDFDRSVGINGTTHPDSLTAAVLLHPELITRTAAYHVDVETAGELTRGYAAMSWGVHNLQPNATVIDAVDPAGFYGYIRSLLANKSGAFSRSRKWKEQERCDGTYSEVRYEEDRSLS</sequence>
<dbReference type="EMBL" id="VIWX01000007">
    <property type="protein sequence ID" value="TWF92567.1"/>
    <property type="molecule type" value="Genomic_DNA"/>
</dbReference>
<evidence type="ECO:0000313" key="3">
    <source>
        <dbReference type="Proteomes" id="UP000316184"/>
    </source>
</evidence>
<dbReference type="Pfam" id="PF01156">
    <property type="entry name" value="IU_nuc_hydro"/>
    <property type="match status" value="1"/>
</dbReference>